<dbReference type="RefSeq" id="WP_007404102.1">
    <property type="nucleotide sequence ID" value="NZ_BBJS01000010.1"/>
</dbReference>
<protein>
    <submittedName>
        <fullName evidence="1">DNA, contig: SP610</fullName>
    </submittedName>
</protein>
<dbReference type="AlphaFoldDB" id="A0A0C9N8K2"/>
<reference evidence="1 2" key="1">
    <citation type="submission" date="2014-08" db="EMBL/GenBank/DDBJ databases">
        <title>Whole genome shotgun sequence of Sphingomonas paucimobilis NBRC 13935.</title>
        <authorList>
            <person name="Hosoyama A."/>
            <person name="Hashimoto M."/>
            <person name="Hosoyama Y."/>
            <person name="Noguchi M."/>
            <person name="Uohara A."/>
            <person name="Ohji S."/>
            <person name="Katano-Makiyama Y."/>
            <person name="Ichikawa N."/>
            <person name="Kimura A."/>
            <person name="Yamazoe A."/>
            <person name="Fujita N."/>
        </authorList>
    </citation>
    <scope>NUCLEOTIDE SEQUENCE [LARGE SCALE GENOMIC DNA]</scope>
    <source>
        <strain evidence="1 2">NBRC 13935</strain>
    </source>
</reference>
<dbReference type="GeneID" id="78526335"/>
<sequence>MVGDVAVAIPSIETRVDRSPRSVGRFYEASGAVWAEVAYTRWRTSLSSPAAILDMIVGGIGFTVAARMHGMAHRRAKRLLVEALDAWPRFHTETVREVDRATLVAAHARLL</sequence>
<comment type="caution">
    <text evidence="1">The sequence shown here is derived from an EMBL/GenBank/DDBJ whole genome shotgun (WGS) entry which is preliminary data.</text>
</comment>
<proteinExistence type="predicted"/>
<organism evidence="1 2">
    <name type="scientific">Sphingomonas paucimobilis NBRC 13935</name>
    <dbReference type="NCBI Taxonomy" id="1219050"/>
    <lineage>
        <taxon>Bacteria</taxon>
        <taxon>Pseudomonadati</taxon>
        <taxon>Pseudomonadota</taxon>
        <taxon>Alphaproteobacteria</taxon>
        <taxon>Sphingomonadales</taxon>
        <taxon>Sphingomonadaceae</taxon>
        <taxon>Sphingomonas</taxon>
    </lineage>
</organism>
<evidence type="ECO:0000313" key="1">
    <source>
        <dbReference type="EMBL" id="GAN12492.1"/>
    </source>
</evidence>
<dbReference type="EMBL" id="BBJS01000010">
    <property type="protein sequence ID" value="GAN12492.1"/>
    <property type="molecule type" value="Genomic_DNA"/>
</dbReference>
<dbReference type="Proteomes" id="UP000032025">
    <property type="component" value="Unassembled WGS sequence"/>
</dbReference>
<accession>A0A0C9N8K2</accession>
<evidence type="ECO:0000313" key="2">
    <source>
        <dbReference type="Proteomes" id="UP000032025"/>
    </source>
</evidence>
<keyword evidence="2" id="KW-1185">Reference proteome</keyword>
<name>A0A0C9N8K2_SPHPI</name>
<gene>
    <name evidence="1" type="ORF">SP6_10_00730</name>
</gene>